<gene>
    <name evidence="2" type="ORF">LMF89_21280</name>
</gene>
<feature type="chain" id="PRO_5046504974" evidence="1">
    <location>
        <begin position="22"/>
        <end position="102"/>
    </location>
</feature>
<keyword evidence="1" id="KW-0732">Signal</keyword>
<proteinExistence type="predicted"/>
<dbReference type="Proteomes" id="UP001165492">
    <property type="component" value="Unassembled WGS sequence"/>
</dbReference>
<protein>
    <submittedName>
        <fullName evidence="2">Uncharacterized protein</fullName>
    </submittedName>
</protein>
<feature type="signal peptide" evidence="1">
    <location>
        <begin position="1"/>
        <end position="21"/>
    </location>
</feature>
<accession>A0ABS8HXG6</accession>
<evidence type="ECO:0000256" key="1">
    <source>
        <dbReference type="SAM" id="SignalP"/>
    </source>
</evidence>
<dbReference type="RefSeq" id="WP_229536809.1">
    <property type="nucleotide sequence ID" value="NZ_JAJHJB010000042.1"/>
</dbReference>
<comment type="caution">
    <text evidence="2">The sequence shown here is derived from an EMBL/GenBank/DDBJ whole genome shotgun (WGS) entry which is preliminary data.</text>
</comment>
<reference evidence="2" key="1">
    <citation type="submission" date="2021-11" db="EMBL/GenBank/DDBJ databases">
        <title>Description of a new species Pelosinus isolated from the bottom sediments of Lake Baikal.</title>
        <authorList>
            <person name="Zakharyuk A."/>
        </authorList>
    </citation>
    <scope>NUCLEOTIDE SEQUENCE</scope>
    <source>
        <strain evidence="2">Bkl1</strain>
    </source>
</reference>
<evidence type="ECO:0000313" key="2">
    <source>
        <dbReference type="EMBL" id="MCC5467872.1"/>
    </source>
</evidence>
<name>A0ABS8HXG6_9FIRM</name>
<sequence>MKKKILIFTMLAALMAVPVFAATTDKTQTQNDWFNQMSQNHRQMMQQAVDNGTITTEEATQMNEHMQQMAPVMQKIMQNGGMMNGMMQNNGATGNCNNTSTK</sequence>
<evidence type="ECO:0000313" key="3">
    <source>
        <dbReference type="Proteomes" id="UP001165492"/>
    </source>
</evidence>
<dbReference type="EMBL" id="JAJHJB010000042">
    <property type="protein sequence ID" value="MCC5467872.1"/>
    <property type="molecule type" value="Genomic_DNA"/>
</dbReference>
<organism evidence="2 3">
    <name type="scientific">Pelosinus baikalensis</name>
    <dbReference type="NCBI Taxonomy" id="2892015"/>
    <lineage>
        <taxon>Bacteria</taxon>
        <taxon>Bacillati</taxon>
        <taxon>Bacillota</taxon>
        <taxon>Negativicutes</taxon>
        <taxon>Selenomonadales</taxon>
        <taxon>Sporomusaceae</taxon>
        <taxon>Pelosinus</taxon>
    </lineage>
</organism>
<keyword evidence="3" id="KW-1185">Reference proteome</keyword>